<dbReference type="eggNOG" id="COG1743">
    <property type="taxonomic scope" value="Bacteria"/>
</dbReference>
<dbReference type="KEGG" id="mca:MCA3008"/>
<gene>
    <name evidence="2" type="ordered locus">MCA3008</name>
</gene>
<evidence type="ECO:0000313" key="3">
    <source>
        <dbReference type="Proteomes" id="UP000006821"/>
    </source>
</evidence>
<dbReference type="AlphaFoldDB" id="Q602Q4"/>
<dbReference type="RefSeq" id="WP_010962197.1">
    <property type="nucleotide sequence ID" value="NC_002977.6"/>
</dbReference>
<accession>Q602Q4</accession>
<dbReference type="REBASE" id="10425">
    <property type="entry name" value="M.McaTORF3008P"/>
</dbReference>
<name>Q602Q4_METCA</name>
<proteinExistence type="predicted"/>
<dbReference type="GeneID" id="88225172"/>
<sequence>MTTVKAPKKLIEVALPLDAINEASAREKSIRHGHPSTLHLWWARRPLAAARAVIFAQMVNDPGYQQGGGFRYGVNKEKAQLERERLFKIIEELVQWENTNNEAVLSRARAEIWKSWRETCELNKNHPCAAELFNPDKLPAFHDPFAGGGAIPLEAQRLGLESYASDLNPVAVTINKAMIEIPPRFAGRAPVGPVPPSPDGRGVGGEGLFAQDWAGAKGLAEDVRRYGAWMRSEAEKRIGHLYPQVEVTRELAQGRQDLQPLVGQKLTVIAWLWARTVKSPNPAFSHVEVPLASTFVLSSKAGKEAYVQPMISPLPLGEGLGVRAGSEGYYRFTVQVAGTPGFDKADYARAKSGTKLARGANFECLLSNTPIEPNHIYTEANAGRMGARLMAIVAEGARGRVYLPPLPEHEAIARQAQPEWKPEVAMPDNPRWFSPPLYGLKNYGDLFTPRQLVALTTFSDLVIDAIERCRRDAAAAGLPDDGVPLDAGGTGATAYAQAVGVYLAIAISRFSDRNNSICTWDSGPTGTKASTGGSARTASLRNLFARQAIPMAWDFGEANPFSDSGGGFSSAFEWIEPAVRSLRGGCAGYGDGADAQTQTLSRDKVVSTDPPYYDNIGYADLSDFFYVWLRRSLKPIFPGLYATLAVPKAEELVATPYRHGSKEAAEAFFLDGMRRALKNLAEQAHPAFPVTIYYAFKQSETTDAAGTSSTGWETFLQAVLDAGFALTGTWPMRTELGNRMIGAGTNALASSIVLVCRQRATDAPTASRREFLRELNATLPEAIADMIGADPSPQPLSPRERGYGRVAPVDLSQAIIGPGMAIFSQYAAVLEADGTPMTVKTALALINRFLAEDDFDHDTQFCLHWFEQQGWASGKYGEADVLARAKGTAVDALVAAGVAESAKGSVRLLKWPEYPADWSPESDTRTPIWEALHQLIRALNQAGETEAGRLLARMPARAEPIRALAYRLYTLCERKGWAEDARAYNELVTAWSGIEQAANEAGVVGAQMQLEL</sequence>
<dbReference type="InterPro" id="IPR029063">
    <property type="entry name" value="SAM-dependent_MTases_sf"/>
</dbReference>
<dbReference type="HOGENOM" id="CLU_007795_2_0_6"/>
<evidence type="ECO:0000313" key="2">
    <source>
        <dbReference type="EMBL" id="AAU90963.1"/>
    </source>
</evidence>
<dbReference type="SUPFAM" id="SSF53335">
    <property type="entry name" value="S-adenosyl-L-methionine-dependent methyltransferases"/>
    <property type="match status" value="1"/>
</dbReference>
<dbReference type="Proteomes" id="UP000006821">
    <property type="component" value="Chromosome"/>
</dbReference>
<dbReference type="STRING" id="243233.MCA3008"/>
<protein>
    <recommendedName>
        <fullName evidence="1">DUF1156 domain-containing protein</fullName>
    </recommendedName>
</protein>
<reference evidence="2 3" key="1">
    <citation type="journal article" date="2004" name="PLoS Biol.">
        <title>Genomic insights into methanotrophy: the complete genome sequence of Methylococcus capsulatus (Bath).</title>
        <authorList>
            <person name="Ward N.L."/>
            <person name="Larsen O."/>
            <person name="Sakwa J."/>
            <person name="Bruseth L."/>
            <person name="Khouri H.M."/>
            <person name="Durkin A.S."/>
            <person name="Dimitrov G."/>
            <person name="Jiang L."/>
            <person name="Scanlan D."/>
            <person name="Kang K.H."/>
            <person name="Lewis M.R."/>
            <person name="Nelson K.E."/>
            <person name="Methe B.A."/>
            <person name="Wu M."/>
            <person name="Heidelberg J.F."/>
            <person name="Paulsen I.T."/>
            <person name="Fouts D.E."/>
            <person name="Ravel J."/>
            <person name="Tettelin H."/>
            <person name="Ren Q."/>
            <person name="Read T.D."/>
            <person name="DeBoy R.T."/>
            <person name="Seshadri R."/>
            <person name="Salzberg S.L."/>
            <person name="Jensen H.B."/>
            <person name="Birkeland N.K."/>
            <person name="Nelson W.C."/>
            <person name="Dodson R.J."/>
            <person name="Grindhaug S.H."/>
            <person name="Holt I.E."/>
            <person name="Eidhammer I."/>
            <person name="Jonasen I."/>
            <person name="Vanaken S."/>
            <person name="Utterback T.R."/>
            <person name="Feldblyum T.V."/>
            <person name="Fraser C.M."/>
            <person name="Lillehaug J.R."/>
            <person name="Eisen J.A."/>
        </authorList>
    </citation>
    <scope>NUCLEOTIDE SEQUENCE [LARGE SCALE GENOMIC DNA]</scope>
    <source>
        <strain evidence="3">ATCC 33009 / NCIMB 11132 / Bath</strain>
    </source>
</reference>
<dbReference type="EMBL" id="AE017282">
    <property type="protein sequence ID" value="AAU90963.1"/>
    <property type="molecule type" value="Genomic_DNA"/>
</dbReference>
<organism evidence="2 3">
    <name type="scientific">Methylococcus capsulatus (strain ATCC 33009 / NCIMB 11132 / Bath)</name>
    <dbReference type="NCBI Taxonomy" id="243233"/>
    <lineage>
        <taxon>Bacteria</taxon>
        <taxon>Pseudomonadati</taxon>
        <taxon>Pseudomonadota</taxon>
        <taxon>Gammaproteobacteria</taxon>
        <taxon>Methylococcales</taxon>
        <taxon>Methylococcaceae</taxon>
        <taxon>Methylococcus</taxon>
    </lineage>
</organism>
<feature type="domain" description="DUF1156" evidence="1">
    <location>
        <begin position="14"/>
        <end position="89"/>
    </location>
</feature>
<evidence type="ECO:0000259" key="1">
    <source>
        <dbReference type="Pfam" id="PF06634"/>
    </source>
</evidence>
<dbReference type="InterPro" id="IPR009537">
    <property type="entry name" value="DUF1156"/>
</dbReference>
<dbReference type="Pfam" id="PF06634">
    <property type="entry name" value="DUF1156"/>
    <property type="match status" value="1"/>
</dbReference>